<keyword evidence="12" id="KW-1185">Reference proteome</keyword>
<evidence type="ECO:0000259" key="10">
    <source>
        <dbReference type="PROSITE" id="PS50011"/>
    </source>
</evidence>
<dbReference type="InterPro" id="IPR008266">
    <property type="entry name" value="Tyr_kinase_AS"/>
</dbReference>
<dbReference type="EMBL" id="JAVFKD010000004">
    <property type="protein sequence ID" value="KAK5995962.1"/>
    <property type="molecule type" value="Genomic_DNA"/>
</dbReference>
<comment type="subunit">
    <text evidence="2">Component of the EKC/KEOPS complex composed of at least BUD32, CGI121, GON7, KAE1 and PCC1; the whole complex dimerizes.</text>
</comment>
<evidence type="ECO:0000256" key="7">
    <source>
        <dbReference type="ARBA" id="ARBA00033194"/>
    </source>
</evidence>
<dbReference type="InterPro" id="IPR011009">
    <property type="entry name" value="Kinase-like_dom_sf"/>
</dbReference>
<dbReference type="Gene3D" id="1.10.510.10">
    <property type="entry name" value="Transferase(Phosphotransferase) domain 1"/>
    <property type="match status" value="1"/>
</dbReference>
<evidence type="ECO:0000256" key="4">
    <source>
        <dbReference type="ARBA" id="ARBA00013948"/>
    </source>
</evidence>
<evidence type="ECO:0000256" key="6">
    <source>
        <dbReference type="ARBA" id="ARBA00030980"/>
    </source>
</evidence>
<dbReference type="PANTHER" id="PTHR23257">
    <property type="entry name" value="SERINE-THREONINE PROTEIN KINASE"/>
    <property type="match status" value="1"/>
</dbReference>
<evidence type="ECO:0000256" key="9">
    <source>
        <dbReference type="ARBA" id="ARBA00048679"/>
    </source>
</evidence>
<sequence>MTSEVPYIGSTSMFCRVKPGVLLQYPMPLCNASTGPNELTERFAHKFLVERQILPLLGSHPRIVPYLGWHDEPGDPQGLLLTESSHGNLQQCLDNNNTITPPIRRKWCLQAVESVAYIHHCGVLHSDLRPDNFLVHATTPTSLDLWLCDFGGSACEKLGVDGGNLPDPGFYDPKSEPVPSIQVDIFSLASIMYAILTGNWPYRTPGGSFKTLEESFEYDRRADDLFRKGELPDVAALYVGDIILKCWKKEYASADDVVQALKLKMQEDSDKY</sequence>
<dbReference type="SUPFAM" id="SSF56112">
    <property type="entry name" value="Protein kinase-like (PK-like)"/>
    <property type="match status" value="1"/>
</dbReference>
<dbReference type="PROSITE" id="PS00109">
    <property type="entry name" value="PROTEIN_KINASE_TYR"/>
    <property type="match status" value="1"/>
</dbReference>
<comment type="catalytic activity">
    <reaction evidence="9">
        <text>L-seryl-[protein] + ATP = O-phospho-L-seryl-[protein] + ADP + H(+)</text>
        <dbReference type="Rhea" id="RHEA:17989"/>
        <dbReference type="Rhea" id="RHEA-COMP:9863"/>
        <dbReference type="Rhea" id="RHEA-COMP:11604"/>
        <dbReference type="ChEBI" id="CHEBI:15378"/>
        <dbReference type="ChEBI" id="CHEBI:29999"/>
        <dbReference type="ChEBI" id="CHEBI:30616"/>
        <dbReference type="ChEBI" id="CHEBI:83421"/>
        <dbReference type="ChEBI" id="CHEBI:456216"/>
        <dbReference type="EC" id="2.7.11.1"/>
    </reaction>
</comment>
<name>A0ABR0SV24_9HYPO</name>
<dbReference type="InterPro" id="IPR050167">
    <property type="entry name" value="Ser_Thr_protein_kinase"/>
</dbReference>
<gene>
    <name evidence="11" type="ORF">PT974_04382</name>
</gene>
<dbReference type="Proteomes" id="UP001338125">
    <property type="component" value="Unassembled WGS sequence"/>
</dbReference>
<dbReference type="EC" id="2.7.11.1" evidence="3"/>
<feature type="domain" description="Protein kinase" evidence="10">
    <location>
        <begin position="1"/>
        <end position="272"/>
    </location>
</feature>
<evidence type="ECO:0000313" key="12">
    <source>
        <dbReference type="Proteomes" id="UP001338125"/>
    </source>
</evidence>
<evidence type="ECO:0000256" key="3">
    <source>
        <dbReference type="ARBA" id="ARBA00012513"/>
    </source>
</evidence>
<protein>
    <recommendedName>
        <fullName evidence="5">EKC/KEOPS complex subunit BUD32</fullName>
        <ecNumber evidence="3">2.7.11.1</ecNumber>
    </recommendedName>
    <alternativeName>
        <fullName evidence="6 7">Atypical Serine/threonine protein kinase BUD32</fullName>
    </alternativeName>
    <alternativeName>
        <fullName evidence="4">EKC/KEOPS complex subunit bud32</fullName>
    </alternativeName>
</protein>
<accession>A0ABR0SV24</accession>
<evidence type="ECO:0000256" key="2">
    <source>
        <dbReference type="ARBA" id="ARBA00011534"/>
    </source>
</evidence>
<evidence type="ECO:0000256" key="5">
    <source>
        <dbReference type="ARBA" id="ARBA00019973"/>
    </source>
</evidence>
<comment type="caution">
    <text evidence="11">The sequence shown here is derived from an EMBL/GenBank/DDBJ whole genome shotgun (WGS) entry which is preliminary data.</text>
</comment>
<comment type="function">
    <text evidence="1">Component of the EKC/KEOPS complex that is required for the formation of a threonylcarbamoyl group on adenosine at position 37 (t(6)A37) in tRNAs that read codons beginning with adenine. The complex is probably involved in the transfer of the threonylcarbamoyl moiety of threonylcarbamoyl-AMP (TC-AMP) to the N6 group of A37. BUD32 has ATPase activity in the context of the EKC/KEOPS complex and likely plays a supporting role to the catalytic subunit KAE1. The EKC/KEOPS complex also promotes both telomere uncapping and telomere elongation. The complex is required for efficient recruitment of transcriptional coactivators.</text>
</comment>
<dbReference type="Pfam" id="PF00069">
    <property type="entry name" value="Pkinase"/>
    <property type="match status" value="1"/>
</dbReference>
<dbReference type="InterPro" id="IPR000719">
    <property type="entry name" value="Prot_kinase_dom"/>
</dbReference>
<evidence type="ECO:0000313" key="11">
    <source>
        <dbReference type="EMBL" id="KAK5995962.1"/>
    </source>
</evidence>
<evidence type="ECO:0000256" key="1">
    <source>
        <dbReference type="ARBA" id="ARBA00003747"/>
    </source>
</evidence>
<proteinExistence type="predicted"/>
<comment type="catalytic activity">
    <reaction evidence="8">
        <text>L-threonyl-[protein] + ATP = O-phospho-L-threonyl-[protein] + ADP + H(+)</text>
        <dbReference type="Rhea" id="RHEA:46608"/>
        <dbReference type="Rhea" id="RHEA-COMP:11060"/>
        <dbReference type="Rhea" id="RHEA-COMP:11605"/>
        <dbReference type="ChEBI" id="CHEBI:15378"/>
        <dbReference type="ChEBI" id="CHEBI:30013"/>
        <dbReference type="ChEBI" id="CHEBI:30616"/>
        <dbReference type="ChEBI" id="CHEBI:61977"/>
        <dbReference type="ChEBI" id="CHEBI:456216"/>
        <dbReference type="EC" id="2.7.11.1"/>
    </reaction>
</comment>
<organism evidence="11 12">
    <name type="scientific">Cladobotryum mycophilum</name>
    <dbReference type="NCBI Taxonomy" id="491253"/>
    <lineage>
        <taxon>Eukaryota</taxon>
        <taxon>Fungi</taxon>
        <taxon>Dikarya</taxon>
        <taxon>Ascomycota</taxon>
        <taxon>Pezizomycotina</taxon>
        <taxon>Sordariomycetes</taxon>
        <taxon>Hypocreomycetidae</taxon>
        <taxon>Hypocreales</taxon>
        <taxon>Hypocreaceae</taxon>
        <taxon>Cladobotryum</taxon>
    </lineage>
</organism>
<dbReference type="PROSITE" id="PS50011">
    <property type="entry name" value="PROTEIN_KINASE_DOM"/>
    <property type="match status" value="1"/>
</dbReference>
<reference evidence="11 12" key="1">
    <citation type="submission" date="2024-01" db="EMBL/GenBank/DDBJ databases">
        <title>Complete genome of Cladobotryum mycophilum ATHUM6906.</title>
        <authorList>
            <person name="Christinaki A.C."/>
            <person name="Myridakis A.I."/>
            <person name="Kouvelis V.N."/>
        </authorList>
    </citation>
    <scope>NUCLEOTIDE SEQUENCE [LARGE SCALE GENOMIC DNA]</scope>
    <source>
        <strain evidence="11 12">ATHUM6906</strain>
    </source>
</reference>
<evidence type="ECO:0000256" key="8">
    <source>
        <dbReference type="ARBA" id="ARBA00047899"/>
    </source>
</evidence>